<accession>A0A6V8NFV6</accession>
<feature type="non-terminal residue" evidence="1">
    <location>
        <position position="33"/>
    </location>
</feature>
<protein>
    <submittedName>
        <fullName evidence="1">Uncharacterized protein</fullName>
    </submittedName>
</protein>
<comment type="caution">
    <text evidence="1">The sequence shown here is derived from an EMBL/GenBank/DDBJ whole genome shotgun (WGS) entry which is preliminary data.</text>
</comment>
<dbReference type="AlphaFoldDB" id="A0A6V8NFV6"/>
<dbReference type="Proteomes" id="UP000574717">
    <property type="component" value="Unassembled WGS sequence"/>
</dbReference>
<evidence type="ECO:0000313" key="1">
    <source>
        <dbReference type="EMBL" id="GFP19098.1"/>
    </source>
</evidence>
<gene>
    <name evidence="1" type="ORF">HKBW3S03_00602</name>
</gene>
<proteinExistence type="predicted"/>
<name>A0A6V8NFV6_9ACTN</name>
<reference evidence="1 2" key="1">
    <citation type="journal article" date="2020" name="Front. Microbiol.">
        <title>Single-cell genomics of novel Actinobacteria with the Wood-Ljungdahl pathway discovered in a serpentinizing system.</title>
        <authorList>
            <person name="Merino N."/>
            <person name="Kawai M."/>
            <person name="Boyd E.S."/>
            <person name="Colman D.R."/>
            <person name="McGlynn S.E."/>
            <person name="Nealson K.H."/>
            <person name="Kurokawa K."/>
            <person name="Hongoh Y."/>
        </authorList>
    </citation>
    <scope>NUCLEOTIDE SEQUENCE [LARGE SCALE GENOMIC DNA]</scope>
    <source>
        <strain evidence="1 2">S03</strain>
    </source>
</reference>
<organism evidence="1 2">
    <name type="scientific">Candidatus Hakubella thermalkaliphila</name>
    <dbReference type="NCBI Taxonomy" id="2754717"/>
    <lineage>
        <taxon>Bacteria</taxon>
        <taxon>Bacillati</taxon>
        <taxon>Actinomycetota</taxon>
        <taxon>Actinomycetota incertae sedis</taxon>
        <taxon>Candidatus Hakubellales</taxon>
        <taxon>Candidatus Hakubellaceae</taxon>
        <taxon>Candidatus Hakubella</taxon>
    </lineage>
</organism>
<dbReference type="EMBL" id="BLRU01000036">
    <property type="protein sequence ID" value="GFP19098.1"/>
    <property type="molecule type" value="Genomic_DNA"/>
</dbReference>
<evidence type="ECO:0000313" key="2">
    <source>
        <dbReference type="Proteomes" id="UP000574717"/>
    </source>
</evidence>
<sequence length="33" mass="3981">MPSDIKMEEEQLSRQYLLNEETKEKLKAIDRVD</sequence>